<dbReference type="CDD" id="cd11326">
    <property type="entry name" value="AmyAc_Glg_debranch"/>
    <property type="match status" value="1"/>
</dbReference>
<proteinExistence type="inferred from homology"/>
<dbReference type="SMART" id="SM00642">
    <property type="entry name" value="Aamy"/>
    <property type="match status" value="1"/>
</dbReference>
<dbReference type="Pfam" id="PF02922">
    <property type="entry name" value="CBM_48"/>
    <property type="match status" value="1"/>
</dbReference>
<reference evidence="5 6" key="1">
    <citation type="submission" date="2017-06" db="EMBL/GenBank/DDBJ databases">
        <title>Sequencing and comparative analysis of myxobacterial genomes.</title>
        <authorList>
            <person name="Rupp O."/>
            <person name="Goesmann A."/>
            <person name="Sogaard-Andersen L."/>
        </authorList>
    </citation>
    <scope>NUCLEOTIDE SEQUENCE [LARGE SCALE GENOMIC DNA]</scope>
    <source>
        <strain evidence="5 6">DSM 52655</strain>
    </source>
</reference>
<evidence type="ECO:0000256" key="1">
    <source>
        <dbReference type="ARBA" id="ARBA00008061"/>
    </source>
</evidence>
<dbReference type="Proteomes" id="UP000217257">
    <property type="component" value="Chromosome"/>
</dbReference>
<dbReference type="InterPro" id="IPR004193">
    <property type="entry name" value="Glyco_hydro_13_N"/>
</dbReference>
<dbReference type="SUPFAM" id="SSF51011">
    <property type="entry name" value="Glycosyl hydrolase domain"/>
    <property type="match status" value="1"/>
</dbReference>
<dbReference type="Pfam" id="PF00128">
    <property type="entry name" value="Alpha-amylase"/>
    <property type="match status" value="1"/>
</dbReference>
<dbReference type="CDD" id="cd02856">
    <property type="entry name" value="E_set_GDE_Isoamylase_N"/>
    <property type="match status" value="1"/>
</dbReference>
<dbReference type="NCBIfam" id="TIGR02100">
    <property type="entry name" value="glgX_debranch"/>
    <property type="match status" value="1"/>
</dbReference>
<sequence length="721" mass="81647">MSLFERTLKRMTREVWPGKPYPRGATFDGSGVNFAVFSQVATRVEVCLFDPRDPSKEIERFDLPVSTEYTWHGYVPALEPGTLYGLRVHGPYEPQKGHRCNPYKLLVDPYAKALHGEVDWSQPVFGYTLGHEKQDLMRDERDSAPGMPKCVVVSDFFDWGNDRAPDVPWRKTVIYEAHVKGLTMRHPKVPEHLRGTYAGLAHPAIIDHLTNLGVTSVELLPVHEYVDDSFLSDKGLSNYWGYNTLAFFAPEQKYASRKAPGTVVNEFKAMVKALHAAGIEVILDVVYNHTCEGNHMGPTLSLKGIDNASYYWLMPDARYYLDFTGCGNSVNASNQNASRLIIDSLRYWVQEMHVDGFRFDLATVLGRHGKGEFSPNAAFFQIISQDPVLSRVKLIAEPWDVGMGGYQVGNFPSPWREWNGKYRDAMRRYWKGDENLAGEVGHRLTGSSDMFQSARRRPQASINFITAHDGFTLHDLVTYGHKHNEANGEFNRDGADDNQAWNCGAEGETQDAHIISLRERQKRNLLSSLFLSQGVPMIVAGDEMGRTQGGNNNAYCQDNELSWVDWKLDERRQALLEFTSRLIHFRDTQPVLQRRRFFQGEHIWDSEHKDLTWFRPDGTEMGSEDWQKPFVRSLAFLLGGDAIPSPDERGQRIIGDALLVLLNAHHEAVPFTVPPPTEGKRWVIQLYTASDELGPDAPVPPGRFELVGRSMAVFRQVSADD</sequence>
<comment type="similarity">
    <text evidence="1">Belongs to the glycosyl hydrolase 13 family.</text>
</comment>
<dbReference type="InterPro" id="IPR044505">
    <property type="entry name" value="GlgX_Isoamylase_N_E_set"/>
</dbReference>
<evidence type="ECO:0000259" key="4">
    <source>
        <dbReference type="SMART" id="SM00642"/>
    </source>
</evidence>
<evidence type="ECO:0000313" key="6">
    <source>
        <dbReference type="Proteomes" id="UP000217257"/>
    </source>
</evidence>
<dbReference type="Gene3D" id="3.20.20.80">
    <property type="entry name" value="Glycosidases"/>
    <property type="match status" value="1"/>
</dbReference>
<protein>
    <submittedName>
        <fullName evidence="5">Glycogen debranching enzyme</fullName>
    </submittedName>
</protein>
<dbReference type="EMBL" id="CP022098">
    <property type="protein sequence ID" value="ATB36503.1"/>
    <property type="molecule type" value="Genomic_DNA"/>
</dbReference>
<evidence type="ECO:0000256" key="2">
    <source>
        <dbReference type="ARBA" id="ARBA00022801"/>
    </source>
</evidence>
<gene>
    <name evidence="5" type="ORF">CYFUS_001918</name>
</gene>
<accession>A0A250IYX3</accession>
<dbReference type="PANTHER" id="PTHR43002">
    <property type="entry name" value="GLYCOGEN DEBRANCHING ENZYME"/>
    <property type="match status" value="1"/>
</dbReference>
<evidence type="ECO:0000313" key="5">
    <source>
        <dbReference type="EMBL" id="ATB36503.1"/>
    </source>
</evidence>
<feature type="domain" description="Glycosyl hydrolase family 13 catalytic" evidence="4">
    <location>
        <begin position="151"/>
        <end position="586"/>
    </location>
</feature>
<dbReference type="AlphaFoldDB" id="A0A250IYX3"/>
<name>A0A250IYX3_9BACT</name>
<dbReference type="InterPro" id="IPR014756">
    <property type="entry name" value="Ig_E-set"/>
</dbReference>
<dbReference type="SUPFAM" id="SSF81296">
    <property type="entry name" value="E set domains"/>
    <property type="match status" value="1"/>
</dbReference>
<keyword evidence="3" id="KW-0326">Glycosidase</keyword>
<dbReference type="KEGG" id="cfus:CYFUS_001918"/>
<evidence type="ECO:0000256" key="3">
    <source>
        <dbReference type="ARBA" id="ARBA00023295"/>
    </source>
</evidence>
<dbReference type="InterPro" id="IPR011837">
    <property type="entry name" value="Glycogen_debranch_GlgX"/>
</dbReference>
<dbReference type="SUPFAM" id="SSF51445">
    <property type="entry name" value="(Trans)glycosidases"/>
    <property type="match status" value="1"/>
</dbReference>
<dbReference type="InterPro" id="IPR017853">
    <property type="entry name" value="GH"/>
</dbReference>
<dbReference type="GO" id="GO:0004135">
    <property type="term" value="F:amylo-alpha-1,6-glucosidase activity"/>
    <property type="evidence" value="ECO:0007669"/>
    <property type="project" value="InterPro"/>
</dbReference>
<dbReference type="Gene3D" id="2.60.40.1180">
    <property type="entry name" value="Golgi alpha-mannosidase II"/>
    <property type="match status" value="1"/>
</dbReference>
<dbReference type="InterPro" id="IPR013780">
    <property type="entry name" value="Glyco_hydro_b"/>
</dbReference>
<keyword evidence="2" id="KW-0378">Hydrolase</keyword>
<dbReference type="InterPro" id="IPR006047">
    <property type="entry name" value="GH13_cat_dom"/>
</dbReference>
<dbReference type="Gene3D" id="2.60.40.10">
    <property type="entry name" value="Immunoglobulins"/>
    <property type="match status" value="1"/>
</dbReference>
<dbReference type="GO" id="GO:0005980">
    <property type="term" value="P:glycogen catabolic process"/>
    <property type="evidence" value="ECO:0007669"/>
    <property type="project" value="InterPro"/>
</dbReference>
<dbReference type="InterPro" id="IPR013783">
    <property type="entry name" value="Ig-like_fold"/>
</dbReference>
<organism evidence="5 6">
    <name type="scientific">Cystobacter fuscus</name>
    <dbReference type="NCBI Taxonomy" id="43"/>
    <lineage>
        <taxon>Bacteria</taxon>
        <taxon>Pseudomonadati</taxon>
        <taxon>Myxococcota</taxon>
        <taxon>Myxococcia</taxon>
        <taxon>Myxococcales</taxon>
        <taxon>Cystobacterineae</taxon>
        <taxon>Archangiaceae</taxon>
        <taxon>Cystobacter</taxon>
    </lineage>
</organism>